<comment type="caution">
    <text evidence="1">The sequence shown here is derived from an EMBL/GenBank/DDBJ whole genome shotgun (WGS) entry which is preliminary data.</text>
</comment>
<accession>A0A318A3C2</accession>
<dbReference type="Proteomes" id="UP000246722">
    <property type="component" value="Unassembled WGS sequence"/>
</dbReference>
<name>A0A318A3C2_9MICO</name>
<keyword evidence="2" id="KW-1185">Reference proteome</keyword>
<proteinExistence type="predicted"/>
<protein>
    <submittedName>
        <fullName evidence="1">Uncharacterized protein</fullName>
    </submittedName>
</protein>
<dbReference type="EMBL" id="QHLY01000005">
    <property type="protein sequence ID" value="PXA71867.1"/>
    <property type="molecule type" value="Genomic_DNA"/>
</dbReference>
<evidence type="ECO:0000313" key="2">
    <source>
        <dbReference type="Proteomes" id="UP000246722"/>
    </source>
</evidence>
<sequence>MTATARNTNRIETARSLIKDTALGLIPGFSQRAKILETLGLTAVHDGIPVVRPSLQRPGAVAAVEAEIERLLLAGDEIPNDIGVPILEAEKVDAALNVRAAAIDSVVRHQVSTDELFSERAIGAALNYLRVELARVIDTAKSHASSLGNATTSAGVIEAGPATINAWRELGSLAEEYNEIRSVQRDLQRAQKSSLITFTDARFEATALFANALDIHPHWVDRRIEAGLVSSANEPRTIAYREWLGSARRSPAFDKGLEPAYRLALIATTTTPWIPSPSAFEEAYGLANHASSQARPDVVASMEDARLKYFTLTGADHNHEAAEGVKPYGIGMKAFLLSKNRD</sequence>
<evidence type="ECO:0000313" key="1">
    <source>
        <dbReference type="EMBL" id="PXA71867.1"/>
    </source>
</evidence>
<reference evidence="1 2" key="1">
    <citation type="submission" date="2018-05" db="EMBL/GenBank/DDBJ databases">
        <title>Genetic diversity of glacier-inhabiting Cryobacterium bacteria in China and description of Cryobacterium mengkeensis sp. nov. and Arthrobacter glacialis sp. nov.</title>
        <authorList>
            <person name="Liu Q."/>
            <person name="Xin Y.-H."/>
        </authorList>
    </citation>
    <scope>NUCLEOTIDE SEQUENCE [LARGE SCALE GENOMIC DNA]</scope>
    <source>
        <strain evidence="1 2">SK-1</strain>
    </source>
</reference>
<organism evidence="1 2">
    <name type="scientific">Cryobacterium arcticum</name>
    <dbReference type="NCBI Taxonomy" id="670052"/>
    <lineage>
        <taxon>Bacteria</taxon>
        <taxon>Bacillati</taxon>
        <taxon>Actinomycetota</taxon>
        <taxon>Actinomycetes</taxon>
        <taxon>Micrococcales</taxon>
        <taxon>Microbacteriaceae</taxon>
        <taxon>Cryobacterium</taxon>
    </lineage>
</organism>
<dbReference type="RefSeq" id="WP_110125390.1">
    <property type="nucleotide sequence ID" value="NZ_QHLY01000005.1"/>
</dbReference>
<dbReference type="AlphaFoldDB" id="A0A318A3C2"/>
<gene>
    <name evidence="1" type="ORF">CTB96_02800</name>
</gene>